<keyword evidence="1" id="KW-0732">Signal</keyword>
<dbReference type="NCBIfam" id="NF035944">
    <property type="entry name" value="PEPxxWA-CTERM"/>
    <property type="match status" value="1"/>
</dbReference>
<dbReference type="KEGG" id="sand:H3309_00395"/>
<dbReference type="Pfam" id="PF07589">
    <property type="entry name" value="PEP-CTERM"/>
    <property type="match status" value="1"/>
</dbReference>
<reference evidence="3 4" key="1">
    <citation type="submission" date="2020-07" db="EMBL/GenBank/DDBJ databases">
        <title>Complete genome sequence for Sandaracinobacter sp. M6.</title>
        <authorList>
            <person name="Tang Y."/>
            <person name="Liu Q."/>
            <person name="Guo Z."/>
            <person name="Lei P."/>
            <person name="Huang B."/>
        </authorList>
    </citation>
    <scope>NUCLEOTIDE SEQUENCE [LARGE SCALE GENOMIC DNA]</scope>
    <source>
        <strain evidence="3 4">M6</strain>
    </source>
</reference>
<name>A0A7G5II20_9SPHN</name>
<evidence type="ECO:0000313" key="4">
    <source>
        <dbReference type="Proteomes" id="UP000515292"/>
    </source>
</evidence>
<keyword evidence="4" id="KW-1185">Reference proteome</keyword>
<sequence length="205" mass="20922">MKTLALAIALLGTATAASALTVTSQAYDAPLSAGQSMVVTFDAPNAAGYSFASSPNLFVGSHSGIAAAPAGDATRYAAVLGGQTLTLNTPNLKSLSLYAGSIDTYNWITFKGANGYSQTVSGSAFAVVPNGSWTEALANRRVDFDFGGNRVNQVIFGSNGNSFEFDNIAAAGAVPEPATWAMLIAGFGLVGMAARRRNSPKAVLA</sequence>
<dbReference type="AlphaFoldDB" id="A0A7G5II20"/>
<evidence type="ECO:0000259" key="2">
    <source>
        <dbReference type="Pfam" id="PF07589"/>
    </source>
</evidence>
<gene>
    <name evidence="3" type="ORF">H3309_00395</name>
</gene>
<dbReference type="NCBIfam" id="TIGR02595">
    <property type="entry name" value="PEP_CTERM"/>
    <property type="match status" value="1"/>
</dbReference>
<organism evidence="3 4">
    <name type="scientific">Sandaracinobacteroides saxicola</name>
    <dbReference type="NCBI Taxonomy" id="2759707"/>
    <lineage>
        <taxon>Bacteria</taxon>
        <taxon>Pseudomonadati</taxon>
        <taxon>Pseudomonadota</taxon>
        <taxon>Alphaproteobacteria</taxon>
        <taxon>Sphingomonadales</taxon>
        <taxon>Sphingosinicellaceae</taxon>
        <taxon>Sandaracinobacteroides</taxon>
    </lineage>
</organism>
<proteinExistence type="predicted"/>
<feature type="domain" description="Ice-binding protein C-terminal" evidence="2">
    <location>
        <begin position="173"/>
        <end position="197"/>
    </location>
</feature>
<feature type="chain" id="PRO_5028998331" evidence="1">
    <location>
        <begin position="20"/>
        <end position="205"/>
    </location>
</feature>
<dbReference type="InterPro" id="IPR013424">
    <property type="entry name" value="Ice-binding_C"/>
</dbReference>
<dbReference type="EMBL" id="CP059851">
    <property type="protein sequence ID" value="QMW23012.1"/>
    <property type="molecule type" value="Genomic_DNA"/>
</dbReference>
<evidence type="ECO:0000256" key="1">
    <source>
        <dbReference type="SAM" id="SignalP"/>
    </source>
</evidence>
<protein>
    <submittedName>
        <fullName evidence="3">PEP-CTERM sorting domain-containing protein</fullName>
    </submittedName>
</protein>
<dbReference type="Proteomes" id="UP000515292">
    <property type="component" value="Chromosome"/>
</dbReference>
<accession>A0A7G5II20</accession>
<evidence type="ECO:0000313" key="3">
    <source>
        <dbReference type="EMBL" id="QMW23012.1"/>
    </source>
</evidence>
<feature type="signal peptide" evidence="1">
    <location>
        <begin position="1"/>
        <end position="19"/>
    </location>
</feature>